<sequence>MQGNAAMTRVAMLIFGIALGFAATNIPVHRMFEAVAQTPSAKPALFVNMTTGDTWRGWMGLHFAHNTMKQGHQVTIFLNLDGVKLATKAGEQEKRPSMQRVPRDIVADFIKDGGKVLICGPCLSEFGLRMEDLVAGVELGKPGYTQSFIFAENAKTLTW</sequence>
<dbReference type="InterPro" id="IPR027396">
    <property type="entry name" value="DsrEFH-like"/>
</dbReference>
<proteinExistence type="predicted"/>
<name>A0A1W6ZRM2_9HYPH</name>
<dbReference type="Proteomes" id="UP000194137">
    <property type="component" value="Chromosome"/>
</dbReference>
<gene>
    <name evidence="1" type="ORF">CAK95_13640</name>
</gene>
<dbReference type="AlphaFoldDB" id="A0A1W6ZRM2"/>
<reference evidence="1 2" key="1">
    <citation type="submission" date="2017-05" db="EMBL/GenBank/DDBJ databases">
        <title>Full genome sequence of Pseudorhodoplanes sinuspersici.</title>
        <authorList>
            <person name="Dastgheib S.M.M."/>
            <person name="Shavandi M."/>
            <person name="Tirandaz H."/>
        </authorList>
    </citation>
    <scope>NUCLEOTIDE SEQUENCE [LARGE SCALE GENOMIC DNA]</scope>
    <source>
        <strain evidence="1 2">RIPI110</strain>
    </source>
</reference>
<protein>
    <submittedName>
        <fullName evidence="1">Uncharacterized protein</fullName>
    </submittedName>
</protein>
<dbReference type="InterPro" id="IPR003787">
    <property type="entry name" value="Sulphur_relay_DsrE/F-like"/>
</dbReference>
<dbReference type="Pfam" id="PF02635">
    <property type="entry name" value="DsrE"/>
    <property type="match status" value="1"/>
</dbReference>
<dbReference type="Gene3D" id="3.40.1260.10">
    <property type="entry name" value="DsrEFH-like"/>
    <property type="match status" value="1"/>
</dbReference>
<evidence type="ECO:0000313" key="1">
    <source>
        <dbReference type="EMBL" id="ARQ00012.1"/>
    </source>
</evidence>
<dbReference type="STRING" id="1235591.CAK95_13640"/>
<organism evidence="1 2">
    <name type="scientific">Pseudorhodoplanes sinuspersici</name>
    <dbReference type="NCBI Taxonomy" id="1235591"/>
    <lineage>
        <taxon>Bacteria</taxon>
        <taxon>Pseudomonadati</taxon>
        <taxon>Pseudomonadota</taxon>
        <taxon>Alphaproteobacteria</taxon>
        <taxon>Hyphomicrobiales</taxon>
        <taxon>Pseudorhodoplanes</taxon>
    </lineage>
</organism>
<evidence type="ECO:0000313" key="2">
    <source>
        <dbReference type="Proteomes" id="UP000194137"/>
    </source>
</evidence>
<keyword evidence="2" id="KW-1185">Reference proteome</keyword>
<dbReference type="EMBL" id="CP021112">
    <property type="protein sequence ID" value="ARQ00012.1"/>
    <property type="molecule type" value="Genomic_DNA"/>
</dbReference>
<accession>A0A1W6ZRM2</accession>
<dbReference type="KEGG" id="psin:CAK95_13640"/>
<dbReference type="SUPFAM" id="SSF75169">
    <property type="entry name" value="DsrEFH-like"/>
    <property type="match status" value="1"/>
</dbReference>